<keyword evidence="6 7" id="KW-0472">Membrane</keyword>
<dbReference type="Proteomes" id="UP000280586">
    <property type="component" value="Chromosome"/>
</dbReference>
<evidence type="ECO:0000256" key="2">
    <source>
        <dbReference type="ARBA" id="ARBA00010792"/>
    </source>
</evidence>
<dbReference type="GeneID" id="303559409"/>
<evidence type="ECO:0000256" key="6">
    <source>
        <dbReference type="ARBA" id="ARBA00023136"/>
    </source>
</evidence>
<keyword evidence="12" id="KW-1185">Reference proteome</keyword>
<dbReference type="GO" id="GO:0005886">
    <property type="term" value="C:plasma membrane"/>
    <property type="evidence" value="ECO:0007669"/>
    <property type="project" value="UniProtKB-SubCell"/>
</dbReference>
<feature type="transmembrane region" description="Helical" evidence="7">
    <location>
        <begin position="109"/>
        <end position="131"/>
    </location>
</feature>
<sequence length="169" mass="18657">MEINQLINYFSSYGMIFVFIIVFLEYLNLPGLPAGIILPLIGVLSSKGEGNLALVLIISVIAGAIGSWGLYCVGWFGGDFILNKYTNKFPKHKTYIDKSINVLKEKGNIGVFISMLIPMLRTMISVPAGVLKLNFIQYSIYSTLGIILWNSSLILSGYFFGDAVFKILA</sequence>
<evidence type="ECO:0000313" key="12">
    <source>
        <dbReference type="Proteomes" id="UP001055437"/>
    </source>
</evidence>
<dbReference type="EMBL" id="CP099799">
    <property type="protein sequence ID" value="USR99857.1"/>
    <property type="molecule type" value="Genomic_DNA"/>
</dbReference>
<keyword evidence="5 7" id="KW-1133">Transmembrane helix</keyword>
<feature type="transmembrane region" description="Helical" evidence="7">
    <location>
        <begin position="12"/>
        <end position="40"/>
    </location>
</feature>
<dbReference type="PANTHER" id="PTHR42709">
    <property type="entry name" value="ALKALINE PHOSPHATASE LIKE PROTEIN"/>
    <property type="match status" value="1"/>
</dbReference>
<accession>A0A9N7JIJ5</accession>
<comment type="similarity">
    <text evidence="2">Belongs to the DedA family.</text>
</comment>
<evidence type="ECO:0000313" key="9">
    <source>
        <dbReference type="EMBL" id="AYE33283.1"/>
    </source>
</evidence>
<dbReference type="KEGG" id="csep:CP523_01800"/>
<dbReference type="Pfam" id="PF09335">
    <property type="entry name" value="VTT_dom"/>
    <property type="match status" value="1"/>
</dbReference>
<comment type="subcellular location">
    <subcellularLocation>
        <location evidence="1">Cell membrane</location>
        <topology evidence="1">Multi-pass membrane protein</topology>
    </subcellularLocation>
</comment>
<dbReference type="RefSeq" id="WP_120140445.1">
    <property type="nucleotide sequence ID" value="NZ_CP023671.1"/>
</dbReference>
<evidence type="ECO:0000256" key="7">
    <source>
        <dbReference type="SAM" id="Phobius"/>
    </source>
</evidence>
<feature type="transmembrane region" description="Helical" evidence="7">
    <location>
        <begin position="138"/>
        <end position="160"/>
    </location>
</feature>
<evidence type="ECO:0000256" key="5">
    <source>
        <dbReference type="ARBA" id="ARBA00022989"/>
    </source>
</evidence>
<dbReference type="PANTHER" id="PTHR42709:SF6">
    <property type="entry name" value="UNDECAPRENYL PHOSPHATE TRANSPORTER A"/>
    <property type="match status" value="1"/>
</dbReference>
<evidence type="ECO:0000313" key="11">
    <source>
        <dbReference type="Proteomes" id="UP000280586"/>
    </source>
</evidence>
<dbReference type="EMBL" id="CP023671">
    <property type="protein sequence ID" value="AYE33283.1"/>
    <property type="molecule type" value="Genomic_DNA"/>
</dbReference>
<protein>
    <submittedName>
        <fullName evidence="9">Alkaline phosphatase</fullName>
    </submittedName>
    <submittedName>
        <fullName evidence="10">DedA family protein</fullName>
    </submittedName>
</protein>
<gene>
    <name evidence="9" type="ORF">CP523_01800</name>
    <name evidence="10" type="ORF">NH397_10120</name>
</gene>
<feature type="transmembrane region" description="Helical" evidence="7">
    <location>
        <begin position="52"/>
        <end position="76"/>
    </location>
</feature>
<name>A0A9N7JIJ5_CLOSE</name>
<feature type="domain" description="VTT" evidence="8">
    <location>
        <begin position="33"/>
        <end position="158"/>
    </location>
</feature>
<evidence type="ECO:0000313" key="10">
    <source>
        <dbReference type="EMBL" id="USR99857.1"/>
    </source>
</evidence>
<dbReference type="InterPro" id="IPR051311">
    <property type="entry name" value="DedA_domain"/>
</dbReference>
<dbReference type="Proteomes" id="UP001055437">
    <property type="component" value="Chromosome"/>
</dbReference>
<evidence type="ECO:0000259" key="8">
    <source>
        <dbReference type="Pfam" id="PF09335"/>
    </source>
</evidence>
<proteinExistence type="inferred from homology"/>
<organism evidence="9 11">
    <name type="scientific">Clostridium septicum</name>
    <dbReference type="NCBI Taxonomy" id="1504"/>
    <lineage>
        <taxon>Bacteria</taxon>
        <taxon>Bacillati</taxon>
        <taxon>Bacillota</taxon>
        <taxon>Clostridia</taxon>
        <taxon>Eubacteriales</taxon>
        <taxon>Clostridiaceae</taxon>
        <taxon>Clostridium</taxon>
    </lineage>
</organism>
<reference evidence="10" key="2">
    <citation type="submission" date="2022-06" db="EMBL/GenBank/DDBJ databases">
        <authorList>
            <person name="Holder M.E."/>
            <person name="Ajami N.J."/>
            <person name="Petrosino J.F."/>
        </authorList>
    </citation>
    <scope>NUCLEOTIDE SEQUENCE</scope>
    <source>
        <strain evidence="10">RMA 8861</strain>
    </source>
</reference>
<dbReference type="AlphaFoldDB" id="A0A9N7JIJ5"/>
<keyword evidence="3" id="KW-1003">Cell membrane</keyword>
<keyword evidence="4 7" id="KW-0812">Transmembrane</keyword>
<evidence type="ECO:0000256" key="4">
    <source>
        <dbReference type="ARBA" id="ARBA00022692"/>
    </source>
</evidence>
<evidence type="ECO:0000256" key="1">
    <source>
        <dbReference type="ARBA" id="ARBA00004651"/>
    </source>
</evidence>
<evidence type="ECO:0000256" key="3">
    <source>
        <dbReference type="ARBA" id="ARBA00022475"/>
    </source>
</evidence>
<reference evidence="9 11" key="1">
    <citation type="submission" date="2017-09" db="EMBL/GenBank/DDBJ databases">
        <authorList>
            <person name="Thomas P."/>
            <person name="Seyboldt C."/>
        </authorList>
    </citation>
    <scope>NUCLEOTIDE SEQUENCE [LARGE SCALE GENOMIC DNA]</scope>
    <source>
        <strain evidence="9 11">DSM 7534</strain>
    </source>
</reference>
<dbReference type="InterPro" id="IPR032816">
    <property type="entry name" value="VTT_dom"/>
</dbReference>